<dbReference type="PANTHER" id="PTHR30126:SF40">
    <property type="entry name" value="HTH-TYPE TRANSCRIPTIONAL REGULATOR GLTR"/>
    <property type="match status" value="1"/>
</dbReference>
<dbReference type="Gene3D" id="1.10.10.10">
    <property type="entry name" value="Winged helix-like DNA-binding domain superfamily/Winged helix DNA-binding domain"/>
    <property type="match status" value="1"/>
</dbReference>
<evidence type="ECO:0000313" key="6">
    <source>
        <dbReference type="EMBL" id="HIS96450.1"/>
    </source>
</evidence>
<dbReference type="CDD" id="cd05466">
    <property type="entry name" value="PBP2_LTTR_substrate"/>
    <property type="match status" value="1"/>
</dbReference>
<protein>
    <submittedName>
        <fullName evidence="6">LysR family transcriptional regulator</fullName>
    </submittedName>
</protein>
<dbReference type="InterPro" id="IPR000847">
    <property type="entry name" value="LysR_HTH_N"/>
</dbReference>
<evidence type="ECO:0000313" key="7">
    <source>
        <dbReference type="Proteomes" id="UP000886876"/>
    </source>
</evidence>
<gene>
    <name evidence="6" type="ORF">IAD42_00580</name>
</gene>
<dbReference type="PRINTS" id="PR00039">
    <property type="entry name" value="HTHLYSR"/>
</dbReference>
<dbReference type="InterPro" id="IPR036388">
    <property type="entry name" value="WH-like_DNA-bd_sf"/>
</dbReference>
<evidence type="ECO:0000256" key="4">
    <source>
        <dbReference type="ARBA" id="ARBA00023163"/>
    </source>
</evidence>
<keyword evidence="4" id="KW-0804">Transcription</keyword>
<comment type="similarity">
    <text evidence="1">Belongs to the LysR transcriptional regulatory family.</text>
</comment>
<keyword evidence="2" id="KW-0805">Transcription regulation</keyword>
<dbReference type="Pfam" id="PF03466">
    <property type="entry name" value="LysR_substrate"/>
    <property type="match status" value="1"/>
</dbReference>
<dbReference type="InterPro" id="IPR005119">
    <property type="entry name" value="LysR_subst-bd"/>
</dbReference>
<dbReference type="PANTHER" id="PTHR30126">
    <property type="entry name" value="HTH-TYPE TRANSCRIPTIONAL REGULATOR"/>
    <property type="match status" value="1"/>
</dbReference>
<dbReference type="Gene3D" id="3.40.190.290">
    <property type="match status" value="1"/>
</dbReference>
<proteinExistence type="inferred from homology"/>
<dbReference type="AlphaFoldDB" id="A0A9D1G335"/>
<name>A0A9D1G335_9FIRM</name>
<accession>A0A9D1G335</accession>
<dbReference type="EMBL" id="DVJS01000014">
    <property type="protein sequence ID" value="HIS96450.1"/>
    <property type="molecule type" value="Genomic_DNA"/>
</dbReference>
<reference evidence="6" key="1">
    <citation type="submission" date="2020-10" db="EMBL/GenBank/DDBJ databases">
        <authorList>
            <person name="Gilroy R."/>
        </authorList>
    </citation>
    <scope>NUCLEOTIDE SEQUENCE</scope>
    <source>
        <strain evidence="6">ChiHecec3B27-6122</strain>
    </source>
</reference>
<organism evidence="6 7">
    <name type="scientific">Candidatus Scatomorpha pullistercoris</name>
    <dbReference type="NCBI Taxonomy" id="2840929"/>
    <lineage>
        <taxon>Bacteria</taxon>
        <taxon>Bacillati</taxon>
        <taxon>Bacillota</taxon>
        <taxon>Clostridia</taxon>
        <taxon>Eubacteriales</taxon>
        <taxon>Candidatus Scatomorpha</taxon>
    </lineage>
</organism>
<dbReference type="GO" id="GO:0000976">
    <property type="term" value="F:transcription cis-regulatory region binding"/>
    <property type="evidence" value="ECO:0007669"/>
    <property type="project" value="TreeGrafter"/>
</dbReference>
<sequence>MNREMISSFILIVQQQTISSAAKSLFVSQSTISHRIQMLEQELGLKLFERQRGFKKMELTEEGRKFYPLAMQWLELSSQMHQIKSNNSLGKVRIGSMDSINQYLLSPIISKIRDDYPELQMEFVSYHSSEIYSRLTSQLMDIGFAFFPIRYDIQATPVFNEPMYMICLPGHYAEGPIHPSQLEKKHQVFFTWDDNITNWNNEWWPEQEPPYVKVDSCGLLTTFLTSPELWALCPASAAASLRAQYGIEIHPFIVAPPNRICYMLCRKHNHGGMGNRGIDTFIDAFYSLLKSHPWRYS</sequence>
<comment type="caution">
    <text evidence="6">The sequence shown here is derived from an EMBL/GenBank/DDBJ whole genome shotgun (WGS) entry which is preliminary data.</text>
</comment>
<evidence type="ECO:0000259" key="5">
    <source>
        <dbReference type="PROSITE" id="PS50931"/>
    </source>
</evidence>
<dbReference type="Pfam" id="PF00126">
    <property type="entry name" value="HTH_1"/>
    <property type="match status" value="1"/>
</dbReference>
<evidence type="ECO:0000256" key="3">
    <source>
        <dbReference type="ARBA" id="ARBA00023125"/>
    </source>
</evidence>
<evidence type="ECO:0000256" key="1">
    <source>
        <dbReference type="ARBA" id="ARBA00009437"/>
    </source>
</evidence>
<reference evidence="6" key="2">
    <citation type="journal article" date="2021" name="PeerJ">
        <title>Extensive microbial diversity within the chicken gut microbiome revealed by metagenomics and culture.</title>
        <authorList>
            <person name="Gilroy R."/>
            <person name="Ravi A."/>
            <person name="Getino M."/>
            <person name="Pursley I."/>
            <person name="Horton D.L."/>
            <person name="Alikhan N.F."/>
            <person name="Baker D."/>
            <person name="Gharbi K."/>
            <person name="Hall N."/>
            <person name="Watson M."/>
            <person name="Adriaenssens E.M."/>
            <person name="Foster-Nyarko E."/>
            <person name="Jarju S."/>
            <person name="Secka A."/>
            <person name="Antonio M."/>
            <person name="Oren A."/>
            <person name="Chaudhuri R.R."/>
            <person name="La Ragione R."/>
            <person name="Hildebrand F."/>
            <person name="Pallen M.J."/>
        </authorList>
    </citation>
    <scope>NUCLEOTIDE SEQUENCE</scope>
    <source>
        <strain evidence="6">ChiHecec3B27-6122</strain>
    </source>
</reference>
<dbReference type="PROSITE" id="PS50931">
    <property type="entry name" value="HTH_LYSR"/>
    <property type="match status" value="1"/>
</dbReference>
<dbReference type="GO" id="GO:0003700">
    <property type="term" value="F:DNA-binding transcription factor activity"/>
    <property type="evidence" value="ECO:0007669"/>
    <property type="project" value="InterPro"/>
</dbReference>
<evidence type="ECO:0000256" key="2">
    <source>
        <dbReference type="ARBA" id="ARBA00023015"/>
    </source>
</evidence>
<dbReference type="Proteomes" id="UP000886876">
    <property type="component" value="Unassembled WGS sequence"/>
</dbReference>
<dbReference type="SUPFAM" id="SSF46785">
    <property type="entry name" value="Winged helix' DNA-binding domain"/>
    <property type="match status" value="1"/>
</dbReference>
<feature type="domain" description="HTH lysR-type" evidence="5">
    <location>
        <begin position="1"/>
        <end position="60"/>
    </location>
</feature>
<dbReference type="InterPro" id="IPR036390">
    <property type="entry name" value="WH_DNA-bd_sf"/>
</dbReference>
<dbReference type="SUPFAM" id="SSF53850">
    <property type="entry name" value="Periplasmic binding protein-like II"/>
    <property type="match status" value="1"/>
</dbReference>
<keyword evidence="3" id="KW-0238">DNA-binding</keyword>